<keyword evidence="2" id="KW-0946">Virion</keyword>
<sequence>MLFNQKELTEQKNDLITRAEDTVNKAKSEKRELTDEEMAELSEIRDNVRKITEKLKINEDMDSMDEKQPKQEPVPADEDGVNDMSEEDKKKQQAQNETRAFENYIRGKLVHERTGELNKSDNGAVIPTTIAQKIIKRVYDVSPVLDKSTKYNVKGNLQIPYYDDQTSTLKVAYQDEFSPLTSSNGKFKSITLTGFLAGALSKISNSLINNAQFDIVNFVVTEMGDSIARFIEHELLKGTPGKVTGLSTVKNSITTASATAITSDEVIKLKDAVKDAYQNNAIFIMSNSTRTALRLLKDSSGRYLLNDDMTSPFGTTLLGKPVFVSDNMDDIAGGKTVIYYGDMSCLATKFNEAVNIQVLREKYADEHATGVVGWFEFDSKVENEQGLAKLVMKAG</sequence>
<dbReference type="InterPro" id="IPR024455">
    <property type="entry name" value="Phage_capsid"/>
</dbReference>
<name>A0A075KJX9_9CAUD</name>
<feature type="coiled-coil region" evidence="3">
    <location>
        <begin position="9"/>
        <end position="36"/>
    </location>
</feature>
<keyword evidence="7" id="KW-1185">Reference proteome</keyword>
<dbReference type="Proteomes" id="UP000028563">
    <property type="component" value="Segment"/>
</dbReference>
<evidence type="ECO:0000256" key="3">
    <source>
        <dbReference type="SAM" id="Coils"/>
    </source>
</evidence>
<dbReference type="OrthoDB" id="3332at10239"/>
<dbReference type="SUPFAM" id="SSF56563">
    <property type="entry name" value="Major capsid protein gp5"/>
    <property type="match status" value="1"/>
</dbReference>
<evidence type="ECO:0000256" key="1">
    <source>
        <dbReference type="ARBA" id="ARBA00004328"/>
    </source>
</evidence>
<dbReference type="RefSeq" id="YP_009098715.1">
    <property type="nucleotide sequence ID" value="NC_025421.1"/>
</dbReference>
<gene>
    <name evidence="6" type="ORF">LDB3_006</name>
</gene>
<dbReference type="NCBIfam" id="TIGR01554">
    <property type="entry name" value="major_cap_HK97"/>
    <property type="match status" value="1"/>
</dbReference>
<dbReference type="GO" id="GO:0044423">
    <property type="term" value="C:virion component"/>
    <property type="evidence" value="ECO:0007669"/>
    <property type="project" value="UniProtKB-KW"/>
</dbReference>
<evidence type="ECO:0000256" key="2">
    <source>
        <dbReference type="ARBA" id="ARBA00022844"/>
    </source>
</evidence>
<dbReference type="KEGG" id="vg:22110002"/>
<protein>
    <submittedName>
        <fullName evidence="6">Putative major head protein</fullName>
    </submittedName>
</protein>
<comment type="subcellular location">
    <subcellularLocation>
        <location evidence="1">Virion</location>
    </subcellularLocation>
</comment>
<proteinExistence type="predicted"/>
<organism evidence="6 7">
    <name type="scientific">Lactobacillus phage Ld3</name>
    <dbReference type="NCBI Taxonomy" id="1500735"/>
    <lineage>
        <taxon>Viruses</taxon>
        <taxon>Duplodnaviria</taxon>
        <taxon>Heunggongvirae</taxon>
        <taxon>Uroviricota</taxon>
        <taxon>Caudoviricetes</taxon>
        <taxon>Cequinquevirus</taxon>
        <taxon>Cequinquevirus Ld3</taxon>
    </lineage>
</organism>
<evidence type="ECO:0000259" key="5">
    <source>
        <dbReference type="Pfam" id="PF05065"/>
    </source>
</evidence>
<dbReference type="GeneID" id="22110002"/>
<reference evidence="6 7" key="1">
    <citation type="journal article" date="2014" name="Appl. Environ. Microbiol.">
        <title>Molecular Characterization of Three Lactobacillus delbrueckii subsp. bulgaricus Phages.</title>
        <authorList>
            <person name="Casey E."/>
            <person name="Mahony J."/>
            <person name="O'Connell-Motherway M."/>
            <person name="Bottacini F."/>
            <person name="Cornelissen A."/>
            <person name="Neve H."/>
            <person name="Heller K.J."/>
            <person name="Noben J.P."/>
            <person name="Dal Bello F."/>
            <person name="van Sinderen D."/>
        </authorList>
    </citation>
    <scope>NUCLEOTIDE SEQUENCE [LARGE SCALE GENOMIC DNA]</scope>
</reference>
<evidence type="ECO:0000256" key="4">
    <source>
        <dbReference type="SAM" id="MobiDB-lite"/>
    </source>
</evidence>
<dbReference type="EMBL" id="KJ564038">
    <property type="protein sequence ID" value="AIF54431.1"/>
    <property type="molecule type" value="Genomic_DNA"/>
</dbReference>
<dbReference type="Gene3D" id="3.30.2320.10">
    <property type="entry name" value="hypothetical protein PF0899 domain"/>
    <property type="match status" value="1"/>
</dbReference>
<evidence type="ECO:0000313" key="6">
    <source>
        <dbReference type="EMBL" id="AIF54431.1"/>
    </source>
</evidence>
<dbReference type="Gene3D" id="3.30.2400.10">
    <property type="entry name" value="Major capsid protein gp5"/>
    <property type="match status" value="1"/>
</dbReference>
<dbReference type="InterPro" id="IPR054612">
    <property type="entry name" value="Phage_capsid-like_C"/>
</dbReference>
<accession>A0A075KJX9</accession>
<feature type="compositionally biased region" description="Acidic residues" evidence="4">
    <location>
        <begin position="75"/>
        <end position="86"/>
    </location>
</feature>
<feature type="domain" description="Phage capsid-like C-terminal" evidence="5">
    <location>
        <begin position="123"/>
        <end position="391"/>
    </location>
</feature>
<feature type="region of interest" description="Disordered" evidence="4">
    <location>
        <begin position="55"/>
        <end position="100"/>
    </location>
</feature>
<keyword evidence="3" id="KW-0175">Coiled coil</keyword>
<evidence type="ECO:0000313" key="7">
    <source>
        <dbReference type="Proteomes" id="UP000028563"/>
    </source>
</evidence>
<feature type="compositionally biased region" description="Basic and acidic residues" evidence="4">
    <location>
        <begin position="55"/>
        <end position="70"/>
    </location>
</feature>
<dbReference type="Pfam" id="PF05065">
    <property type="entry name" value="Phage_capsid"/>
    <property type="match status" value="1"/>
</dbReference>